<gene>
    <name evidence="2" type="ORF">ACFFGN_29815</name>
</gene>
<reference evidence="2 3" key="1">
    <citation type="submission" date="2024-09" db="EMBL/GenBank/DDBJ databases">
        <authorList>
            <person name="Sun Q."/>
            <person name="Mori K."/>
        </authorList>
    </citation>
    <scope>NUCLEOTIDE SEQUENCE [LARGE SCALE GENOMIC DNA]</scope>
    <source>
        <strain evidence="2 3">CGMCC 1.15906</strain>
    </source>
</reference>
<evidence type="ECO:0000256" key="1">
    <source>
        <dbReference type="SAM" id="MobiDB-lite"/>
    </source>
</evidence>
<evidence type="ECO:0008006" key="4">
    <source>
        <dbReference type="Google" id="ProtNLM"/>
    </source>
</evidence>
<accession>A0ABV6QUI3</accession>
<keyword evidence="3" id="KW-1185">Reference proteome</keyword>
<protein>
    <recommendedName>
        <fullName evidence="4">MarR family transcriptional regulator</fullName>
    </recommendedName>
</protein>
<sequence>MTSHYIRDLPAADLPTLARYYRAACTYARSLRRTLAHAGIPPDAVRVTAGVESDGRPVVILTVTSEGLRLLRHASGKGSDPGPSIQRNSAAA</sequence>
<dbReference type="Proteomes" id="UP001589890">
    <property type="component" value="Unassembled WGS sequence"/>
</dbReference>
<evidence type="ECO:0000313" key="3">
    <source>
        <dbReference type="Proteomes" id="UP001589890"/>
    </source>
</evidence>
<comment type="caution">
    <text evidence="2">The sequence shown here is derived from an EMBL/GenBank/DDBJ whole genome shotgun (WGS) entry which is preliminary data.</text>
</comment>
<dbReference type="RefSeq" id="WP_380054341.1">
    <property type="nucleotide sequence ID" value="NZ_JBHLTC010000038.1"/>
</dbReference>
<proteinExistence type="predicted"/>
<organism evidence="2 3">
    <name type="scientific">Kribbella deserti</name>
    <dbReference type="NCBI Taxonomy" id="1926257"/>
    <lineage>
        <taxon>Bacteria</taxon>
        <taxon>Bacillati</taxon>
        <taxon>Actinomycetota</taxon>
        <taxon>Actinomycetes</taxon>
        <taxon>Propionibacteriales</taxon>
        <taxon>Kribbellaceae</taxon>
        <taxon>Kribbella</taxon>
    </lineage>
</organism>
<name>A0ABV6QUI3_9ACTN</name>
<feature type="region of interest" description="Disordered" evidence="1">
    <location>
        <begin position="72"/>
        <end position="92"/>
    </location>
</feature>
<evidence type="ECO:0000313" key="2">
    <source>
        <dbReference type="EMBL" id="MFC0628304.1"/>
    </source>
</evidence>
<dbReference type="EMBL" id="JBHLTC010000038">
    <property type="protein sequence ID" value="MFC0628304.1"/>
    <property type="molecule type" value="Genomic_DNA"/>
</dbReference>